<dbReference type="CDD" id="cd00590">
    <property type="entry name" value="RRM_SF"/>
    <property type="match status" value="1"/>
</dbReference>
<keyword evidence="1" id="KW-0694">RNA-binding</keyword>
<keyword evidence="1" id="KW-0548">Nucleotidyltransferase</keyword>
<proteinExistence type="inferred from homology"/>
<dbReference type="InterPro" id="IPR057596">
    <property type="entry name" value="RDRP_core"/>
</dbReference>
<keyword evidence="1" id="KW-0696">RNA-directed RNA polymerase</keyword>
<dbReference type="Pfam" id="PF05183">
    <property type="entry name" value="RdRP"/>
    <property type="match status" value="1"/>
</dbReference>
<keyword evidence="5" id="KW-1185">Reference proteome</keyword>
<evidence type="ECO:0000259" key="3">
    <source>
        <dbReference type="Pfam" id="PF25358"/>
    </source>
</evidence>
<dbReference type="EC" id="2.7.7.48" evidence="1"/>
<dbReference type="InterPro" id="IPR057503">
    <property type="entry name" value="PH_RdRP"/>
</dbReference>
<dbReference type="GeneID" id="89924613"/>
<dbReference type="GO" id="GO:0003723">
    <property type="term" value="F:RNA binding"/>
    <property type="evidence" value="ECO:0007669"/>
    <property type="project" value="UniProtKB-KW"/>
</dbReference>
<evidence type="ECO:0000259" key="2">
    <source>
        <dbReference type="Pfam" id="PF05183"/>
    </source>
</evidence>
<dbReference type="EMBL" id="JAVRRT010000004">
    <property type="protein sequence ID" value="KAK5173144.1"/>
    <property type="molecule type" value="Genomic_DNA"/>
</dbReference>
<protein>
    <recommendedName>
        <fullName evidence="1">RNA-dependent RNA polymerase</fullName>
        <ecNumber evidence="1">2.7.7.48</ecNumber>
    </recommendedName>
</protein>
<dbReference type="PANTHER" id="PTHR23079">
    <property type="entry name" value="RNA-DEPENDENT RNA POLYMERASE"/>
    <property type="match status" value="1"/>
</dbReference>
<feature type="domain" description="RdRP-like PH" evidence="3">
    <location>
        <begin position="131"/>
        <end position="310"/>
    </location>
</feature>
<organism evidence="4 5">
    <name type="scientific">Saxophila tyrrhenica</name>
    <dbReference type="NCBI Taxonomy" id="1690608"/>
    <lineage>
        <taxon>Eukaryota</taxon>
        <taxon>Fungi</taxon>
        <taxon>Dikarya</taxon>
        <taxon>Ascomycota</taxon>
        <taxon>Pezizomycotina</taxon>
        <taxon>Dothideomycetes</taxon>
        <taxon>Dothideomycetidae</taxon>
        <taxon>Mycosphaerellales</taxon>
        <taxon>Extremaceae</taxon>
        <taxon>Saxophila</taxon>
    </lineage>
</organism>
<name>A0AAV9PGX2_9PEZI</name>
<dbReference type="RefSeq" id="XP_064661862.1">
    <property type="nucleotide sequence ID" value="XM_064800523.1"/>
</dbReference>
<evidence type="ECO:0000313" key="4">
    <source>
        <dbReference type="EMBL" id="KAK5173144.1"/>
    </source>
</evidence>
<comment type="catalytic activity">
    <reaction evidence="1">
        <text>RNA(n) + a ribonucleoside 5'-triphosphate = RNA(n+1) + diphosphate</text>
        <dbReference type="Rhea" id="RHEA:21248"/>
        <dbReference type="Rhea" id="RHEA-COMP:14527"/>
        <dbReference type="Rhea" id="RHEA-COMP:17342"/>
        <dbReference type="ChEBI" id="CHEBI:33019"/>
        <dbReference type="ChEBI" id="CHEBI:61557"/>
        <dbReference type="ChEBI" id="CHEBI:140395"/>
        <dbReference type="EC" id="2.7.7.48"/>
    </reaction>
</comment>
<evidence type="ECO:0000313" key="5">
    <source>
        <dbReference type="Proteomes" id="UP001337655"/>
    </source>
</evidence>
<dbReference type="Pfam" id="PF25358">
    <property type="entry name" value="PH_fung_RdRP"/>
    <property type="match status" value="1"/>
</dbReference>
<dbReference type="GO" id="GO:0003968">
    <property type="term" value="F:RNA-directed RNA polymerase activity"/>
    <property type="evidence" value="ECO:0007669"/>
    <property type="project" value="UniProtKB-KW"/>
</dbReference>
<gene>
    <name evidence="4" type="ORF">LTR77_003266</name>
</gene>
<comment type="similarity">
    <text evidence="1">Belongs to the RdRP family.</text>
</comment>
<evidence type="ECO:0000256" key="1">
    <source>
        <dbReference type="RuleBase" id="RU363098"/>
    </source>
</evidence>
<feature type="domain" description="RDRP core" evidence="2">
    <location>
        <begin position="444"/>
        <end position="895"/>
    </location>
</feature>
<comment type="caution">
    <text evidence="4">The sequence shown here is derived from an EMBL/GenBank/DDBJ whole genome shotgun (WGS) entry which is preliminary data.</text>
</comment>
<dbReference type="InterPro" id="IPR007855">
    <property type="entry name" value="RDRP"/>
</dbReference>
<dbReference type="GO" id="GO:0030422">
    <property type="term" value="P:siRNA processing"/>
    <property type="evidence" value="ECO:0007669"/>
    <property type="project" value="TreeGrafter"/>
</dbReference>
<dbReference type="Proteomes" id="UP001337655">
    <property type="component" value="Unassembled WGS sequence"/>
</dbReference>
<reference evidence="4 5" key="1">
    <citation type="submission" date="2023-08" db="EMBL/GenBank/DDBJ databases">
        <title>Black Yeasts Isolated from many extreme environments.</title>
        <authorList>
            <person name="Coleine C."/>
            <person name="Stajich J.E."/>
            <person name="Selbmann L."/>
        </authorList>
    </citation>
    <scope>NUCLEOTIDE SEQUENCE [LARGE SCALE GENOMIC DNA]</scope>
    <source>
        <strain evidence="4 5">CCFEE 5935</strain>
    </source>
</reference>
<dbReference type="AlphaFoldDB" id="A0AAV9PGX2"/>
<accession>A0AAV9PGX2</accession>
<dbReference type="GO" id="GO:0031380">
    <property type="term" value="C:nuclear RNA-directed RNA polymerase complex"/>
    <property type="evidence" value="ECO:0007669"/>
    <property type="project" value="TreeGrafter"/>
</dbReference>
<keyword evidence="1" id="KW-0808">Transferase</keyword>
<sequence>MDIFVRNIPAEATAKQVKAYFRQPFLECNINDEYHVEKMRDKPFAVITVLHPHKAQQFLNTYGLPPNAPRHVFPLRQLRWNNRTILCCISKSASTPLSVQTLAHEAAQRAQRPNGTIVPPPAADQNSRITRFGIKAVSCGVWEYHGSQLIFTQHWSEARQGTISLGLKGAAILLGGSNSKQCRIDLEYYGCKNIVVSGNYNDPAISFTLGYPPKFYEVIPKDSNGNDDDVLASALMSLILSSTTRSINKNSVKKARLPSINSEHAKVAGTCFVYRITLAEWATLAPVRAVLDRVAKASSCITMTTATMLPPESLHNSFVRLNRDLTDADRYGLYLFTLRYHIDRLARNGVLSPLKVKQLLPKIARIHHSHGLDAALSALSRFFRAIPYAGPGVDSHELSLTTLETMLEDLASNYDHYKHNPENACDIPRWGGARADEQSLAPLPNHSDHFIRVAFQDEDDGGVRYDPRASQDLIFHKRFKEVLDKAILIAGQGYSFLGFSHSSLRAQSCWFMAPMYIDDTLRLPEHILKELGDFEVIRTPAKCAARIGQNSTDTNATIDIHRNSVYDLPLVTKNGYDFGDGVGTISKDLLRRVWRVYGTRRAIKPTALQIRFQGCKGMVSLDSTLSGQKLMLRSNMRKFETSSTEKWNLEICGAGFKPLPLILNRQLIKILEDLGVPASALHDVQKQATDKLRHVTTGNAVNAANFLEEQDSPKSTRIPTLIRLLNQIGLNYRQDSFLYRVVEMSIVTTLRDIKYRGRIPVFPGHTLYGIMDETGYLREGEVFVITESSPDGGRRVLVQNRIAVTRTPALHPGDIQLVNAVDVPANSPLKELSNVIVFSQHGERDLPSQLSGGDLDGDQFHIICHPPLIPPTTFKAAEYPRLSAVELDRPVTRKDE</sequence>
<dbReference type="PANTHER" id="PTHR23079:SF17">
    <property type="entry name" value="RNA-DEPENDENT RNA POLYMERASE"/>
    <property type="match status" value="1"/>
</dbReference>